<keyword evidence="2" id="KW-1185">Reference proteome</keyword>
<dbReference type="EMBL" id="UGTA01000001">
    <property type="protein sequence ID" value="SUB59137.1"/>
    <property type="molecule type" value="Genomic_DNA"/>
</dbReference>
<proteinExistence type="predicted"/>
<sequence length="201" mass="23653">MRNPIHKRIERFSTWQHLAFSLCICERMLPNFQLFCDVAYSKEDKRSENAKVLQNILNLVWEYLTIKGAKINFENQLQKLEEIIPDTNEFDFYGVFPAEDACKAVAELLHSIIAGEHLEQSILVSQISISTIISYLETLEDREFNEQELKALPEIEQELDLQWWVYRELKECDKRDIELLLELKSQLRESGISNIGLKFNQ</sequence>
<dbReference type="Gene3D" id="1.20.1590.10">
    <property type="entry name" value="YP_001051499.1 domain like"/>
    <property type="match status" value="1"/>
</dbReference>
<evidence type="ECO:0000313" key="2">
    <source>
        <dbReference type="Proteomes" id="UP000255417"/>
    </source>
</evidence>
<dbReference type="InterPro" id="IPR007338">
    <property type="entry name" value="DUF416"/>
</dbReference>
<reference evidence="1 2" key="1">
    <citation type="submission" date="2018-06" db="EMBL/GenBank/DDBJ databases">
        <authorList>
            <consortium name="Pathogen Informatics"/>
            <person name="Doyle S."/>
        </authorList>
    </citation>
    <scope>NUCLEOTIDE SEQUENCE [LARGE SCALE GENOMIC DNA]</scope>
    <source>
        <strain evidence="1 2">NCTC12872</strain>
    </source>
</reference>
<dbReference type="RefSeq" id="WP_115315628.1">
    <property type="nucleotide sequence ID" value="NZ_LWIF01000001.1"/>
</dbReference>
<evidence type="ECO:0000313" key="1">
    <source>
        <dbReference type="EMBL" id="SUB59137.1"/>
    </source>
</evidence>
<dbReference type="AlphaFoldDB" id="A0A379CBT8"/>
<dbReference type="InterPro" id="IPR023381">
    <property type="entry name" value="YP001051499.1-like_dom_sf"/>
</dbReference>
<accession>A0A379CBT8</accession>
<dbReference type="OrthoDB" id="9204516at2"/>
<gene>
    <name evidence="1" type="ORF">NCTC12872_01112</name>
</gene>
<name>A0A379CBT8_9PAST</name>
<dbReference type="Pfam" id="PF04222">
    <property type="entry name" value="DUF416"/>
    <property type="match status" value="1"/>
</dbReference>
<protein>
    <submittedName>
        <fullName evidence="1">Protein of uncharacterized function (DUF416)</fullName>
    </submittedName>
</protein>
<organism evidence="1 2">
    <name type="scientific">Phocoenobacter uteri</name>
    <dbReference type="NCBI Taxonomy" id="146806"/>
    <lineage>
        <taxon>Bacteria</taxon>
        <taxon>Pseudomonadati</taxon>
        <taxon>Pseudomonadota</taxon>
        <taxon>Gammaproteobacteria</taxon>
        <taxon>Pasteurellales</taxon>
        <taxon>Pasteurellaceae</taxon>
        <taxon>Phocoenobacter</taxon>
    </lineage>
</organism>
<dbReference type="Proteomes" id="UP000255417">
    <property type="component" value="Unassembled WGS sequence"/>
</dbReference>